<protein>
    <submittedName>
        <fullName evidence="1">Uncharacterized protein</fullName>
    </submittedName>
</protein>
<name>A0A679G1R6_9BACL</name>
<gene>
    <name evidence="1" type="ORF">GsuE55_38670</name>
</gene>
<proteinExistence type="predicted"/>
<dbReference type="Proteomes" id="UP000501421">
    <property type="component" value="Plasmid pGspE55-2"/>
</dbReference>
<sequence>MNYNVTLICSDGARTAEISKKLLLELVDKISKNGKETVHTIKGSYEVTGIVIGDVKGKVLVL</sequence>
<evidence type="ECO:0000313" key="1">
    <source>
        <dbReference type="EMBL" id="BBW99034.1"/>
    </source>
</evidence>
<dbReference type="RefSeq" id="WP_172418998.1">
    <property type="nucleotide sequence ID" value="NZ_AP022559.1"/>
</dbReference>
<reference evidence="2" key="1">
    <citation type="journal article" date="2020" name="Microbiol. Resour. Announc.">
        <title>Complete Genome Sequence of Geobacillus sp. Strain E55-1, Isolated from Mine Geyser in Japan.</title>
        <authorList>
            <person name="Miyazaki K."/>
            <person name="Hase E."/>
            <person name="Tokito N."/>
        </authorList>
    </citation>
    <scope>NUCLEOTIDE SEQUENCE [LARGE SCALE GENOMIC DNA]</scope>
    <source>
        <strain evidence="2">E55-1</strain>
        <plasmid evidence="2">pGspE55-2</plasmid>
    </source>
</reference>
<keyword evidence="2" id="KW-1185">Reference proteome</keyword>
<dbReference type="EMBL" id="AP022559">
    <property type="protein sequence ID" value="BBW99034.1"/>
    <property type="molecule type" value="Genomic_DNA"/>
</dbReference>
<organism evidence="1 2">
    <name type="scientific">Geobacillus subterraneus</name>
    <dbReference type="NCBI Taxonomy" id="129338"/>
    <lineage>
        <taxon>Bacteria</taxon>
        <taxon>Bacillati</taxon>
        <taxon>Bacillota</taxon>
        <taxon>Bacilli</taxon>
        <taxon>Bacillales</taxon>
        <taxon>Anoxybacillaceae</taxon>
        <taxon>Geobacillus</taxon>
    </lineage>
</organism>
<dbReference type="AlphaFoldDB" id="A0A679G1R6"/>
<geneLocation type="plasmid" evidence="1 2">
    <name>pGspE55-2</name>
</geneLocation>
<accession>A0A679G1R6</accession>
<keyword evidence="1" id="KW-0614">Plasmid</keyword>
<evidence type="ECO:0000313" key="2">
    <source>
        <dbReference type="Proteomes" id="UP000501421"/>
    </source>
</evidence>